<dbReference type="Gene3D" id="3.40.50.850">
    <property type="entry name" value="Isochorismatase-like"/>
    <property type="match status" value="1"/>
</dbReference>
<sequence length="178" mass="19721">MTTENTQLVILDIQGKLSQIVYQSEEVLRNSTILIEGSKHLNLPIVWVEQMPDKLGATHPAIAELLSCKTPVKKSSFSAWDNTEFQQQLNDNQCKNVLLIGIETHICIYQTAVDLLANGYKVSVIADAVSSRTESNKQIGLTMLRDAGATLLCTEAALFALLRTAQHPKFKEIARLVK</sequence>
<dbReference type="PANTHER" id="PTHR14119:SF3">
    <property type="entry name" value="ISOCHORISMATASE DOMAIN-CONTAINING PROTEIN 2"/>
    <property type="match status" value="1"/>
</dbReference>
<feature type="domain" description="Isochorismatase-like" evidence="1">
    <location>
        <begin position="6"/>
        <end position="155"/>
    </location>
</feature>
<dbReference type="Proteomes" id="UP000197007">
    <property type="component" value="Chromosome"/>
</dbReference>
<keyword evidence="2" id="KW-0378">Hydrolase</keyword>
<evidence type="ECO:0000313" key="2">
    <source>
        <dbReference type="EMBL" id="ASF44154.1"/>
    </source>
</evidence>
<dbReference type="InterPro" id="IPR000868">
    <property type="entry name" value="Isochorismatase-like_dom"/>
</dbReference>
<accession>A0A1Z4BS67</accession>
<reference evidence="3" key="1">
    <citation type="submission" date="2017-06" db="EMBL/GenBank/DDBJ databases">
        <title>Complete genome sequence of Capnocytophaga sp. KCOM 1579 (=ChDC OS43) isolated from a human refractory periapical abscess lesion.</title>
        <authorList>
            <person name="Kook J.-K."/>
            <person name="Park S.-N."/>
            <person name="Lim Y.K."/>
            <person name="Roh H."/>
        </authorList>
    </citation>
    <scope>NUCLEOTIDE SEQUENCE [LARGE SCALE GENOMIC DNA]</scope>
    <source>
        <strain evidence="3">ChDC OS43</strain>
    </source>
</reference>
<dbReference type="GO" id="GO:0016787">
    <property type="term" value="F:hydrolase activity"/>
    <property type="evidence" value="ECO:0007669"/>
    <property type="project" value="UniProtKB-KW"/>
</dbReference>
<organism evidence="2 3">
    <name type="scientific">Capnocytophaga endodontalis</name>
    <dbReference type="NCBI Taxonomy" id="2708117"/>
    <lineage>
        <taxon>Bacteria</taxon>
        <taxon>Pseudomonadati</taxon>
        <taxon>Bacteroidota</taxon>
        <taxon>Flavobacteriia</taxon>
        <taxon>Flavobacteriales</taxon>
        <taxon>Flavobacteriaceae</taxon>
        <taxon>Capnocytophaga</taxon>
    </lineage>
</organism>
<dbReference type="SUPFAM" id="SSF52499">
    <property type="entry name" value="Isochorismatase-like hydrolases"/>
    <property type="match status" value="1"/>
</dbReference>
<dbReference type="InterPro" id="IPR036380">
    <property type="entry name" value="Isochorismatase-like_sf"/>
</dbReference>
<evidence type="ECO:0000259" key="1">
    <source>
        <dbReference type="Pfam" id="PF00857"/>
    </source>
</evidence>
<dbReference type="PANTHER" id="PTHR14119">
    <property type="entry name" value="HYDROLASE"/>
    <property type="match status" value="1"/>
</dbReference>
<keyword evidence="3" id="KW-1185">Reference proteome</keyword>
<dbReference type="InterPro" id="IPR050993">
    <property type="entry name" value="Isochorismatase_domain"/>
</dbReference>
<dbReference type="AlphaFoldDB" id="A0A1Z4BS67"/>
<dbReference type="KEGG" id="capn:CBG49_14225"/>
<gene>
    <name evidence="2" type="ORF">CBG49_14225</name>
</gene>
<dbReference type="EMBL" id="CP022022">
    <property type="protein sequence ID" value="ASF44154.1"/>
    <property type="molecule type" value="Genomic_DNA"/>
</dbReference>
<name>A0A1Z4BS67_9FLAO</name>
<proteinExistence type="predicted"/>
<dbReference type="Pfam" id="PF00857">
    <property type="entry name" value="Isochorismatase"/>
    <property type="match status" value="1"/>
</dbReference>
<dbReference type="RefSeq" id="WP_088594999.1">
    <property type="nucleotide sequence ID" value="NZ_CP022022.1"/>
</dbReference>
<evidence type="ECO:0000313" key="3">
    <source>
        <dbReference type="Proteomes" id="UP000197007"/>
    </source>
</evidence>
<protein>
    <submittedName>
        <fullName evidence="2">Hydrolase</fullName>
    </submittedName>
</protein>